<evidence type="ECO:0000313" key="2">
    <source>
        <dbReference type="EMBL" id="QJW91474.1"/>
    </source>
</evidence>
<dbReference type="AlphaFoldDB" id="A0A6M5YD15"/>
<dbReference type="RefSeq" id="WP_171741325.1">
    <property type="nucleotide sequence ID" value="NZ_CP053435.1"/>
</dbReference>
<name>A0A6M5YD15_9BACT</name>
<sequence length="283" mass="31516">MNRFIIPCLAGLALACAQLPAKAQESREHINREFTPAKGGKSTLVIYNINGFIKVEGYSGDKVVLDVDKAITAKDKQALETGKQEFKLQFEQKGDSIIAYIAEPFDSRPNRNENHRRIEYDFNLDFTVKVPNQTNLAISTVNHGDVTVKDVAGALRVRNVNGAITLTNARGATDVHTINGDVDVNYLASPPDQSTYYTLNGAIRVTYPANLSADLYFKSFQGQFYTDFPNVEVLPVQVVKNQERRGDRTVYKLNTNTSIRIGNGGKTLRFETFNGNIYIKKQA</sequence>
<keyword evidence="3" id="KW-1185">Reference proteome</keyword>
<evidence type="ECO:0000313" key="3">
    <source>
        <dbReference type="Proteomes" id="UP000502756"/>
    </source>
</evidence>
<gene>
    <name evidence="2" type="ORF">HNV11_19860</name>
</gene>
<proteinExistence type="predicted"/>
<evidence type="ECO:0000256" key="1">
    <source>
        <dbReference type="SAM" id="SignalP"/>
    </source>
</evidence>
<dbReference type="KEGG" id="stae:HNV11_19860"/>
<reference evidence="2 3" key="1">
    <citation type="submission" date="2020-05" db="EMBL/GenBank/DDBJ databases">
        <title>Genome sequencing of Spirosoma sp. TS118.</title>
        <authorList>
            <person name="Lee J.-H."/>
            <person name="Jeong S."/>
            <person name="Zhao L."/>
            <person name="Jung J.-H."/>
            <person name="Kim M.-K."/>
            <person name="Lim S."/>
        </authorList>
    </citation>
    <scope>NUCLEOTIDE SEQUENCE [LARGE SCALE GENOMIC DNA]</scope>
    <source>
        <strain evidence="2 3">TS118</strain>
    </source>
</reference>
<accession>A0A6M5YD15</accession>
<dbReference type="EMBL" id="CP053435">
    <property type="protein sequence ID" value="QJW91474.1"/>
    <property type="molecule type" value="Genomic_DNA"/>
</dbReference>
<dbReference type="PROSITE" id="PS51257">
    <property type="entry name" value="PROKAR_LIPOPROTEIN"/>
    <property type="match status" value="1"/>
</dbReference>
<feature type="signal peptide" evidence="1">
    <location>
        <begin position="1"/>
        <end position="23"/>
    </location>
</feature>
<keyword evidence="1" id="KW-0732">Signal</keyword>
<protein>
    <recommendedName>
        <fullName evidence="4">Adhesin domain-containing protein</fullName>
    </recommendedName>
</protein>
<feature type="chain" id="PRO_5026812037" description="Adhesin domain-containing protein" evidence="1">
    <location>
        <begin position="24"/>
        <end position="283"/>
    </location>
</feature>
<organism evidence="2 3">
    <name type="scientific">Spirosoma taeanense</name>
    <dbReference type="NCBI Taxonomy" id="2735870"/>
    <lineage>
        <taxon>Bacteria</taxon>
        <taxon>Pseudomonadati</taxon>
        <taxon>Bacteroidota</taxon>
        <taxon>Cytophagia</taxon>
        <taxon>Cytophagales</taxon>
        <taxon>Cytophagaceae</taxon>
        <taxon>Spirosoma</taxon>
    </lineage>
</organism>
<evidence type="ECO:0008006" key="4">
    <source>
        <dbReference type="Google" id="ProtNLM"/>
    </source>
</evidence>
<dbReference type="Proteomes" id="UP000502756">
    <property type="component" value="Chromosome"/>
</dbReference>